<sequence>MATRIYRETTSNDDAKAIAERIKRMEYELISIVTGNSTLEPNPLTARASATLAKMQRQLRALRIDMEVERRFDTAPLAVPRFGATERTGHLPSRVLPEAALYGSARPDASTFAINYKGLK</sequence>
<accession>A0A1G9HA86</accession>
<dbReference type="RefSeq" id="WP_090754615.1">
    <property type="nucleotide sequence ID" value="NZ_FNGE01000006.1"/>
</dbReference>
<reference evidence="2" key="1">
    <citation type="submission" date="2016-10" db="EMBL/GenBank/DDBJ databases">
        <authorList>
            <person name="Varghese N."/>
            <person name="Submissions S."/>
        </authorList>
    </citation>
    <scope>NUCLEOTIDE SEQUENCE [LARGE SCALE GENOMIC DNA]</scope>
    <source>
        <strain evidence="2">CGMCC 1.7655</strain>
    </source>
</reference>
<gene>
    <name evidence="1" type="ORF">SAMN04487971_10676</name>
</gene>
<dbReference type="STRING" id="525640.SAMN04487971_10676"/>
<name>A0A1G9HA86_9RHOB</name>
<protein>
    <submittedName>
        <fullName evidence="1">Uncharacterized protein</fullName>
    </submittedName>
</protein>
<proteinExistence type="predicted"/>
<dbReference type="EMBL" id="FNGE01000006">
    <property type="protein sequence ID" value="SDL09373.1"/>
    <property type="molecule type" value="Genomic_DNA"/>
</dbReference>
<dbReference type="Proteomes" id="UP000199555">
    <property type="component" value="Unassembled WGS sequence"/>
</dbReference>
<organism evidence="1 2">
    <name type="scientific">Paracoccus chinensis</name>
    <dbReference type="NCBI Taxonomy" id="525640"/>
    <lineage>
        <taxon>Bacteria</taxon>
        <taxon>Pseudomonadati</taxon>
        <taxon>Pseudomonadota</taxon>
        <taxon>Alphaproteobacteria</taxon>
        <taxon>Rhodobacterales</taxon>
        <taxon>Paracoccaceae</taxon>
        <taxon>Paracoccus</taxon>
    </lineage>
</organism>
<evidence type="ECO:0000313" key="2">
    <source>
        <dbReference type="Proteomes" id="UP000199555"/>
    </source>
</evidence>
<dbReference type="AlphaFoldDB" id="A0A1G9HA86"/>
<evidence type="ECO:0000313" key="1">
    <source>
        <dbReference type="EMBL" id="SDL09373.1"/>
    </source>
</evidence>
<keyword evidence="2" id="KW-1185">Reference proteome</keyword>